<reference evidence="2 3" key="1">
    <citation type="submission" date="2021-09" db="EMBL/GenBank/DDBJ databases">
        <title>WGS of Mycoplasma sp. Zaradi2 strains.</title>
        <authorList>
            <person name="Spergser J."/>
        </authorList>
    </citation>
    <scope>NUCLEOTIDE SEQUENCE [LARGE SCALE GENOMIC DNA]</scope>
    <source>
        <strain evidence="2 3">1331</strain>
    </source>
</reference>
<accession>A0A953T4M5</accession>
<organism evidence="2 3">
    <name type="scientific">Mycoplasma tauri</name>
    <dbReference type="NCBI Taxonomy" id="547987"/>
    <lineage>
        <taxon>Bacteria</taxon>
        <taxon>Bacillati</taxon>
        <taxon>Mycoplasmatota</taxon>
        <taxon>Mollicutes</taxon>
        <taxon>Mycoplasmataceae</taxon>
        <taxon>Mycoplasma</taxon>
    </lineage>
</organism>
<gene>
    <name evidence="2" type="ORF">LAD73_00200</name>
</gene>
<comment type="caution">
    <text evidence="2">The sequence shown here is derived from an EMBL/GenBank/DDBJ whole genome shotgun (WGS) entry which is preliminary data.</text>
</comment>
<dbReference type="RefSeq" id="WP_223644282.1">
    <property type="nucleotide sequence ID" value="NZ_JAIQBY010000001.1"/>
</dbReference>
<dbReference type="EMBL" id="JAIQBY010000001">
    <property type="protein sequence ID" value="MBZ4195150.1"/>
    <property type="molecule type" value="Genomic_DNA"/>
</dbReference>
<dbReference type="AlphaFoldDB" id="A0A953T4M5"/>
<dbReference type="GO" id="GO:0009100">
    <property type="term" value="P:glycoprotein metabolic process"/>
    <property type="evidence" value="ECO:0007669"/>
    <property type="project" value="UniProtKB-ARBA"/>
</dbReference>
<name>A0A953T4M5_9MOLU</name>
<evidence type="ECO:0000259" key="1">
    <source>
        <dbReference type="Pfam" id="PF04991"/>
    </source>
</evidence>
<dbReference type="InterPro" id="IPR052942">
    <property type="entry name" value="LPS_cholinephosphotransferase"/>
</dbReference>
<evidence type="ECO:0000313" key="2">
    <source>
        <dbReference type="EMBL" id="MBZ4195150.1"/>
    </source>
</evidence>
<protein>
    <submittedName>
        <fullName evidence="2">LicD family protein</fullName>
    </submittedName>
</protein>
<feature type="domain" description="LicD/FKTN/FKRP nucleotidyltransferase" evidence="1">
    <location>
        <begin position="19"/>
        <end position="220"/>
    </location>
</feature>
<dbReference type="PANTHER" id="PTHR43404:SF1">
    <property type="entry name" value="MNN4P"/>
    <property type="match status" value="1"/>
</dbReference>
<proteinExistence type="predicted"/>
<dbReference type="NCBIfam" id="NF045866">
    <property type="entry name" value="GGPL_Ptran_Mf1"/>
    <property type="match status" value="1"/>
</dbReference>
<keyword evidence="3" id="KW-1185">Reference proteome</keyword>
<evidence type="ECO:0000313" key="3">
    <source>
        <dbReference type="Proteomes" id="UP000772186"/>
    </source>
</evidence>
<dbReference type="InterPro" id="IPR007074">
    <property type="entry name" value="LicD/FKTN/FKRP_NTP_transf"/>
</dbReference>
<dbReference type="Proteomes" id="UP000772186">
    <property type="component" value="Unassembled WGS sequence"/>
</dbReference>
<sequence length="251" mass="30032">MYEKQIKAYELLKEFISIANKHSLKYMIMYGTLLGAKRHSGFIPWDDDIDLVVPKETLDFLIKNYPSKIYTPENGNSPLLIPKFTNDKPENEDAVFLDLFLTIPTSKERIKKFLSFKNKIRYLHTFSRRKTFKCQWGLRIVRFFSLLTWITKKYKITNAYEDLYEKDSNLVCVLNFPINKLTYKNTYSNLNYETSIEDKFVDLTVKIPNNWEEILIQTYGNDWETPIKFKNCEHLGLYDMKKFIYKKKDKK</sequence>
<dbReference type="PANTHER" id="PTHR43404">
    <property type="entry name" value="LIPOPOLYSACCHARIDE CHOLINEPHOSPHOTRANSFERASE LICD"/>
    <property type="match status" value="1"/>
</dbReference>
<dbReference type="Pfam" id="PF04991">
    <property type="entry name" value="LicD"/>
    <property type="match status" value="1"/>
</dbReference>